<dbReference type="InterPro" id="IPR013763">
    <property type="entry name" value="Cyclin-like_dom"/>
</dbReference>
<feature type="domain" description="TFIIB-type" evidence="6">
    <location>
        <begin position="142"/>
        <end position="174"/>
    </location>
</feature>
<protein>
    <submittedName>
        <fullName evidence="7">Os07g0504200 protein</fullName>
    </submittedName>
</protein>
<keyword evidence="2" id="KW-0805">Transcription regulation</keyword>
<dbReference type="InterPro" id="IPR036915">
    <property type="entry name" value="Cyclin-like_sf"/>
</dbReference>
<dbReference type="PROSITE" id="PS51134">
    <property type="entry name" value="ZF_TFIIB"/>
    <property type="match status" value="1"/>
</dbReference>
<dbReference type="GO" id="GO:0005634">
    <property type="term" value="C:nucleus"/>
    <property type="evidence" value="ECO:0000318"/>
    <property type="project" value="GO_Central"/>
</dbReference>
<dbReference type="InterPro" id="IPR000812">
    <property type="entry name" value="TFIIB"/>
</dbReference>
<dbReference type="Gene3D" id="1.10.472.10">
    <property type="entry name" value="Cyclin-like"/>
    <property type="match status" value="1"/>
</dbReference>
<feature type="region of interest" description="Disordered" evidence="5">
    <location>
        <begin position="92"/>
        <end position="132"/>
    </location>
</feature>
<comment type="similarity">
    <text evidence="1">Belongs to the TFIIB family.</text>
</comment>
<feature type="compositionally biased region" description="Basic and acidic residues" evidence="5">
    <location>
        <begin position="121"/>
        <end position="132"/>
    </location>
</feature>
<dbReference type="InterPro" id="IPR013150">
    <property type="entry name" value="TFIIB_cyclin"/>
</dbReference>
<evidence type="ECO:0000259" key="6">
    <source>
        <dbReference type="PROSITE" id="PS51134"/>
    </source>
</evidence>
<dbReference type="PANTHER" id="PTHR11618:SF24">
    <property type="entry name" value="OS03G0193600 PROTEIN"/>
    <property type="match status" value="1"/>
</dbReference>
<dbReference type="FunFam" id="1.10.472.170:FF:000006">
    <property type="entry name" value="Os07g0504500 protein"/>
    <property type="match status" value="1"/>
</dbReference>
<dbReference type="EMBL" id="AP014963">
    <property type="protein sequence ID" value="BAT01662.1"/>
    <property type="molecule type" value="Genomic_DNA"/>
</dbReference>
<dbReference type="FunFam" id="1.10.472.10:FF:000083">
    <property type="entry name" value="Transcription initiation factor IIB"/>
    <property type="match status" value="1"/>
</dbReference>
<feature type="compositionally biased region" description="Polar residues" evidence="5">
    <location>
        <begin position="44"/>
        <end position="61"/>
    </location>
</feature>
<dbReference type="GO" id="GO:0006352">
    <property type="term" value="P:DNA-templated transcription initiation"/>
    <property type="evidence" value="ECO:0000318"/>
    <property type="project" value="GO_Central"/>
</dbReference>
<reference evidence="7 8" key="2">
    <citation type="journal article" date="2013" name="Plant Cell Physiol.">
        <title>Rice Annotation Project Database (RAP-DB): an integrative and interactive database for rice genomics.</title>
        <authorList>
            <person name="Sakai H."/>
            <person name="Lee S.S."/>
            <person name="Tanaka T."/>
            <person name="Numa H."/>
            <person name="Kim J."/>
            <person name="Kawahara Y."/>
            <person name="Wakimoto H."/>
            <person name="Yang C.C."/>
            <person name="Iwamoto M."/>
            <person name="Abe T."/>
            <person name="Yamada Y."/>
            <person name="Muto A."/>
            <person name="Inokuchi H."/>
            <person name="Ikemura T."/>
            <person name="Matsumoto T."/>
            <person name="Sasaki T."/>
            <person name="Itoh T."/>
        </authorList>
    </citation>
    <scope>NUCLEOTIDE SEQUENCE [LARGE SCALE GENOMIC DNA]</scope>
    <source>
        <strain evidence="8">cv. Nipponbare</strain>
    </source>
</reference>
<dbReference type="PANTHER" id="PTHR11618">
    <property type="entry name" value="TRANSCRIPTION INITIATION FACTOR IIB-RELATED"/>
    <property type="match status" value="1"/>
</dbReference>
<sequence length="489" mass="51018">MLTCCAMVGTRGDTAAASGEDVHPRMHLRLAIGNTKASRDSAGRTVTGSRSASHPTTQFDSDSIDRASVSIRIRVNKAVDFSPLASRYKRLSSTRTPHLIPSSLRSHQTKSAQTQRRTKKQEKNVREEEEKKLEAMYGSPDGVRYCQQCERTTSMVLDHDTGDAICTECAIVLGNGNDPRRPAVASAATKHGGADAPADDDPLLQGSDVVAAAAAEVACSVAPTKLQAEGAAPAAPPRMRGAVVAPKVRGGGGGAVTKARGGVPDTNKSLAEGFDAIDNMASRLGLAGNVRDRGKDVLRKVEEAKVCARGRSRDALYAACLHTACRMEGAPRTLKELIAATPDAAATKRNLGKFIHAIKRLLGSNDEEAEAGQDQAGSKATNGCGGGGGAGAVVRASNYLLRYGSAVGMSGQEVSAAQRAASRLDESLDVRRNPQSIAAAIIYMAVQRAGGGGGRSKSVREVSAATGVSESTIKDAYKDLCQHAEVLFG</sequence>
<evidence type="ECO:0000256" key="2">
    <source>
        <dbReference type="ARBA" id="ARBA00023015"/>
    </source>
</evidence>
<reference evidence="8" key="1">
    <citation type="journal article" date="2005" name="Nature">
        <title>The map-based sequence of the rice genome.</title>
        <authorList>
            <consortium name="International rice genome sequencing project (IRGSP)"/>
            <person name="Matsumoto T."/>
            <person name="Wu J."/>
            <person name="Kanamori H."/>
            <person name="Katayose Y."/>
            <person name="Fujisawa M."/>
            <person name="Namiki N."/>
            <person name="Mizuno H."/>
            <person name="Yamamoto K."/>
            <person name="Antonio B.A."/>
            <person name="Baba T."/>
            <person name="Sakata K."/>
            <person name="Nagamura Y."/>
            <person name="Aoki H."/>
            <person name="Arikawa K."/>
            <person name="Arita K."/>
            <person name="Bito T."/>
            <person name="Chiden Y."/>
            <person name="Fujitsuka N."/>
            <person name="Fukunaka R."/>
            <person name="Hamada M."/>
            <person name="Harada C."/>
            <person name="Hayashi A."/>
            <person name="Hijishita S."/>
            <person name="Honda M."/>
            <person name="Hosokawa S."/>
            <person name="Ichikawa Y."/>
            <person name="Idonuma A."/>
            <person name="Iijima M."/>
            <person name="Ikeda M."/>
            <person name="Ikeno M."/>
            <person name="Ito K."/>
            <person name="Ito S."/>
            <person name="Ito T."/>
            <person name="Ito Y."/>
            <person name="Ito Y."/>
            <person name="Iwabuchi A."/>
            <person name="Kamiya K."/>
            <person name="Karasawa W."/>
            <person name="Kurita K."/>
            <person name="Katagiri S."/>
            <person name="Kikuta A."/>
            <person name="Kobayashi H."/>
            <person name="Kobayashi N."/>
            <person name="Machita K."/>
            <person name="Maehara T."/>
            <person name="Masukawa M."/>
            <person name="Mizubayashi T."/>
            <person name="Mukai Y."/>
            <person name="Nagasaki H."/>
            <person name="Nagata Y."/>
            <person name="Naito S."/>
            <person name="Nakashima M."/>
            <person name="Nakama Y."/>
            <person name="Nakamichi Y."/>
            <person name="Nakamura M."/>
            <person name="Meguro A."/>
            <person name="Negishi M."/>
            <person name="Ohta I."/>
            <person name="Ohta T."/>
            <person name="Okamoto M."/>
            <person name="Ono N."/>
            <person name="Saji S."/>
            <person name="Sakaguchi M."/>
            <person name="Sakai K."/>
            <person name="Shibata M."/>
            <person name="Shimokawa T."/>
            <person name="Song J."/>
            <person name="Takazaki Y."/>
            <person name="Terasawa K."/>
            <person name="Tsugane M."/>
            <person name="Tsuji K."/>
            <person name="Ueda S."/>
            <person name="Waki K."/>
            <person name="Yamagata H."/>
            <person name="Yamamoto M."/>
            <person name="Yamamoto S."/>
            <person name="Yamane H."/>
            <person name="Yoshiki S."/>
            <person name="Yoshihara R."/>
            <person name="Yukawa K."/>
            <person name="Zhong H."/>
            <person name="Yano M."/>
            <person name="Yuan Q."/>
            <person name="Ouyang S."/>
            <person name="Liu J."/>
            <person name="Jones K.M."/>
            <person name="Gansberger K."/>
            <person name="Moffat K."/>
            <person name="Hill J."/>
            <person name="Bera J."/>
            <person name="Fadrosh D."/>
            <person name="Jin S."/>
            <person name="Johri S."/>
            <person name="Kim M."/>
            <person name="Overton L."/>
            <person name="Reardon M."/>
            <person name="Tsitrin T."/>
            <person name="Vuong H."/>
            <person name="Weaver B."/>
            <person name="Ciecko A."/>
            <person name="Tallon L."/>
            <person name="Jackson J."/>
            <person name="Pai G."/>
            <person name="Aken S.V."/>
            <person name="Utterback T."/>
            <person name="Reidmuller S."/>
            <person name="Feldblyum T."/>
            <person name="Hsiao J."/>
            <person name="Zismann V."/>
            <person name="Iobst S."/>
            <person name="de Vazeille A.R."/>
            <person name="Buell C.R."/>
            <person name="Ying K."/>
            <person name="Li Y."/>
            <person name="Lu T."/>
            <person name="Huang Y."/>
            <person name="Zhao Q."/>
            <person name="Feng Q."/>
            <person name="Zhang L."/>
            <person name="Zhu J."/>
            <person name="Weng Q."/>
            <person name="Mu J."/>
            <person name="Lu Y."/>
            <person name="Fan D."/>
            <person name="Liu Y."/>
            <person name="Guan J."/>
            <person name="Zhang Y."/>
            <person name="Yu S."/>
            <person name="Liu X."/>
            <person name="Zhang Y."/>
            <person name="Hong G."/>
            <person name="Han B."/>
            <person name="Choisne N."/>
            <person name="Demange N."/>
            <person name="Orjeda G."/>
            <person name="Samain S."/>
            <person name="Cattolico L."/>
            <person name="Pelletier E."/>
            <person name="Couloux A."/>
            <person name="Segurens B."/>
            <person name="Wincker P."/>
            <person name="D'Hont A."/>
            <person name="Scarpelli C."/>
            <person name="Weissenbach J."/>
            <person name="Salanoubat M."/>
            <person name="Quetier F."/>
            <person name="Yu Y."/>
            <person name="Kim H.R."/>
            <person name="Rambo T."/>
            <person name="Currie J."/>
            <person name="Collura K."/>
            <person name="Luo M."/>
            <person name="Yang T."/>
            <person name="Ammiraju J.S.S."/>
            <person name="Engler F."/>
            <person name="Soderlund C."/>
            <person name="Wing R.A."/>
            <person name="Palmer L.E."/>
            <person name="de la Bastide M."/>
            <person name="Spiegel L."/>
            <person name="Nascimento L."/>
            <person name="Zutavern T."/>
            <person name="O'Shaughnessy A."/>
            <person name="Dike S."/>
            <person name="Dedhia N."/>
            <person name="Preston R."/>
            <person name="Balija V."/>
            <person name="McCombie W.R."/>
            <person name="Chow T."/>
            <person name="Chen H."/>
            <person name="Chung M."/>
            <person name="Chen C."/>
            <person name="Shaw J."/>
            <person name="Wu H."/>
            <person name="Hsiao K."/>
            <person name="Chao Y."/>
            <person name="Chu M."/>
            <person name="Cheng C."/>
            <person name="Hour A."/>
            <person name="Lee P."/>
            <person name="Lin S."/>
            <person name="Lin Y."/>
            <person name="Liou J."/>
            <person name="Liu S."/>
            <person name="Hsing Y."/>
            <person name="Raghuvanshi S."/>
            <person name="Mohanty A."/>
            <person name="Bharti A.K."/>
            <person name="Gaur A."/>
            <person name="Gupta V."/>
            <person name="Kumar D."/>
            <person name="Ravi V."/>
            <person name="Vij S."/>
            <person name="Kapur A."/>
            <person name="Khurana P."/>
            <person name="Khurana P."/>
            <person name="Khurana J.P."/>
            <person name="Tyagi A.K."/>
            <person name="Gaikwad K."/>
            <person name="Singh A."/>
            <person name="Dalal V."/>
            <person name="Srivastava S."/>
            <person name="Dixit A."/>
            <person name="Pal A.K."/>
            <person name="Ghazi I.A."/>
            <person name="Yadav M."/>
            <person name="Pandit A."/>
            <person name="Bhargava A."/>
            <person name="Sureshbabu K."/>
            <person name="Batra K."/>
            <person name="Sharma T.R."/>
            <person name="Mohapatra T."/>
            <person name="Singh N.K."/>
            <person name="Messing J."/>
            <person name="Nelson A.B."/>
            <person name="Fuks G."/>
            <person name="Kavchok S."/>
            <person name="Keizer G."/>
            <person name="Linton E."/>
            <person name="Llaca V."/>
            <person name="Song R."/>
            <person name="Tanyolac B."/>
            <person name="Young S."/>
            <person name="Ho-Il K."/>
            <person name="Hahn J.H."/>
            <person name="Sangsakoo G."/>
            <person name="Vanavichit A."/>
            <person name="de Mattos Luiz.A.T."/>
            <person name="Zimmer P.D."/>
            <person name="Malone G."/>
            <person name="Dellagostin O."/>
            <person name="de Oliveira A.C."/>
            <person name="Bevan M."/>
            <person name="Bancroft I."/>
            <person name="Minx P."/>
            <person name="Cordum H."/>
            <person name="Wilson R."/>
            <person name="Cheng Z."/>
            <person name="Jin W."/>
            <person name="Jiang J."/>
            <person name="Leong S.A."/>
            <person name="Iwama H."/>
            <person name="Gojobori T."/>
            <person name="Itoh T."/>
            <person name="Niimura Y."/>
            <person name="Fujii Y."/>
            <person name="Habara T."/>
            <person name="Sakai H."/>
            <person name="Sato Y."/>
            <person name="Wilson G."/>
            <person name="Kumar K."/>
            <person name="McCouch S."/>
            <person name="Juretic N."/>
            <person name="Hoen D."/>
            <person name="Wright S."/>
            <person name="Bruskiewich R."/>
            <person name="Bureau T."/>
            <person name="Miyao A."/>
            <person name="Hirochika H."/>
            <person name="Nishikawa T."/>
            <person name="Kadowaki K."/>
            <person name="Sugiura M."/>
            <person name="Burr B."/>
            <person name="Sasaki T."/>
        </authorList>
    </citation>
    <scope>NUCLEOTIDE SEQUENCE [LARGE SCALE GENOMIC DNA]</scope>
    <source>
        <strain evidence="8">cv. Nipponbare</strain>
    </source>
</reference>
<dbReference type="PaxDb" id="39947-A0A0P0X6J4"/>
<feature type="region of interest" description="Disordered" evidence="5">
    <location>
        <begin position="33"/>
        <end position="61"/>
    </location>
</feature>
<dbReference type="Gene3D" id="1.10.472.170">
    <property type="match status" value="1"/>
</dbReference>
<feature type="region of interest" description="Disordered" evidence="5">
    <location>
        <begin position="182"/>
        <end position="202"/>
    </location>
</feature>
<evidence type="ECO:0000256" key="1">
    <source>
        <dbReference type="ARBA" id="ARBA00010857"/>
    </source>
</evidence>
<dbReference type="SMR" id="A0A0P0X6J4"/>
<dbReference type="SUPFAM" id="SSF47954">
    <property type="entry name" value="Cyclin-like"/>
    <property type="match status" value="2"/>
</dbReference>
<dbReference type="GO" id="GO:0097550">
    <property type="term" value="C:transcription preinitiation complex"/>
    <property type="evidence" value="ECO:0000318"/>
    <property type="project" value="GO_Central"/>
</dbReference>
<accession>A0A0P0X6J4</accession>
<feature type="compositionally biased region" description="Polar residues" evidence="5">
    <location>
        <begin position="103"/>
        <end position="115"/>
    </location>
</feature>
<name>A0A0P0X6J4_ORYSJ</name>
<dbReference type="SMART" id="SM00385">
    <property type="entry name" value="CYCLIN"/>
    <property type="match status" value="2"/>
</dbReference>
<evidence type="ECO:0000256" key="3">
    <source>
        <dbReference type="ARBA" id="ARBA00023163"/>
    </source>
</evidence>
<dbReference type="AlphaFoldDB" id="A0A0P0X6J4"/>
<dbReference type="SUPFAM" id="SSF57783">
    <property type="entry name" value="Zinc beta-ribbon"/>
    <property type="match status" value="1"/>
</dbReference>
<evidence type="ECO:0000313" key="7">
    <source>
        <dbReference type="EMBL" id="BAT01662.1"/>
    </source>
</evidence>
<dbReference type="GO" id="GO:0017025">
    <property type="term" value="F:TBP-class protein binding"/>
    <property type="evidence" value="ECO:0000318"/>
    <property type="project" value="GO_Central"/>
</dbReference>
<reference evidence="7 8" key="3">
    <citation type="journal article" date="2013" name="Rice">
        <title>Improvement of the Oryza sativa Nipponbare reference genome using next generation sequence and optical map data.</title>
        <authorList>
            <person name="Kawahara Y."/>
            <person name="de la Bastide M."/>
            <person name="Hamilton J.P."/>
            <person name="Kanamori H."/>
            <person name="McCombie W.R."/>
            <person name="Ouyang S."/>
            <person name="Schwartz D.C."/>
            <person name="Tanaka T."/>
            <person name="Wu J."/>
            <person name="Zhou S."/>
            <person name="Childs K.L."/>
            <person name="Davidson R.M."/>
            <person name="Lin H."/>
            <person name="Quesada-Ocampo L."/>
            <person name="Vaillancourt B."/>
            <person name="Sakai H."/>
            <person name="Lee S.S."/>
            <person name="Kim J."/>
            <person name="Numa H."/>
            <person name="Itoh T."/>
            <person name="Buell C.R."/>
            <person name="Matsumoto T."/>
        </authorList>
    </citation>
    <scope>NUCLEOTIDE SEQUENCE [LARGE SCALE GENOMIC DNA]</scope>
    <source>
        <strain evidence="8">cv. Nipponbare</strain>
    </source>
</reference>
<evidence type="ECO:0000256" key="4">
    <source>
        <dbReference type="PROSITE-ProRule" id="PRU00469"/>
    </source>
</evidence>
<keyword evidence="4" id="KW-0862">Zinc</keyword>
<dbReference type="InParanoid" id="A0A0P0X6J4"/>
<keyword evidence="4" id="KW-0863">Zinc-finger</keyword>
<keyword evidence="8" id="KW-1185">Reference proteome</keyword>
<dbReference type="InterPro" id="IPR013137">
    <property type="entry name" value="Znf_TFIIB"/>
</dbReference>
<gene>
    <name evidence="7" type="ordered locus">Os07g0504200</name>
    <name evidence="7" type="ORF">OSNPB_070504200</name>
</gene>
<evidence type="ECO:0000313" key="8">
    <source>
        <dbReference type="Proteomes" id="UP000059680"/>
    </source>
</evidence>
<organism evidence="7 8">
    <name type="scientific">Oryza sativa subsp. japonica</name>
    <name type="common">Rice</name>
    <dbReference type="NCBI Taxonomy" id="39947"/>
    <lineage>
        <taxon>Eukaryota</taxon>
        <taxon>Viridiplantae</taxon>
        <taxon>Streptophyta</taxon>
        <taxon>Embryophyta</taxon>
        <taxon>Tracheophyta</taxon>
        <taxon>Spermatophyta</taxon>
        <taxon>Magnoliopsida</taxon>
        <taxon>Liliopsida</taxon>
        <taxon>Poales</taxon>
        <taxon>Poaceae</taxon>
        <taxon>BOP clade</taxon>
        <taxon>Oryzoideae</taxon>
        <taxon>Oryzeae</taxon>
        <taxon>Oryzinae</taxon>
        <taxon>Oryza</taxon>
        <taxon>Oryza sativa</taxon>
    </lineage>
</organism>
<dbReference type="PRINTS" id="PR00685">
    <property type="entry name" value="TIFACTORIIB"/>
</dbReference>
<dbReference type="GO" id="GO:0016251">
    <property type="term" value="F:RNA polymerase II general transcription initiation factor activity"/>
    <property type="evidence" value="ECO:0000318"/>
    <property type="project" value="GO_Central"/>
</dbReference>
<dbReference type="STRING" id="39947.A0A0P0X6J4"/>
<dbReference type="Proteomes" id="UP000059680">
    <property type="component" value="Chromosome 7"/>
</dbReference>
<dbReference type="GO" id="GO:0070897">
    <property type="term" value="P:transcription preinitiation complex assembly"/>
    <property type="evidence" value="ECO:0007669"/>
    <property type="project" value="InterPro"/>
</dbReference>
<keyword evidence="4" id="KW-0479">Metal-binding</keyword>
<proteinExistence type="inferred from homology"/>
<evidence type="ECO:0000256" key="5">
    <source>
        <dbReference type="SAM" id="MobiDB-lite"/>
    </source>
</evidence>
<dbReference type="Gramene" id="Os07t0504200-00">
    <property type="protein sequence ID" value="Os07t0504200-00"/>
    <property type="gene ID" value="Os07g0504200"/>
</dbReference>
<dbReference type="eggNOG" id="KOG1597">
    <property type="taxonomic scope" value="Eukaryota"/>
</dbReference>
<keyword evidence="3" id="KW-0804">Transcription</keyword>
<dbReference type="Pfam" id="PF00382">
    <property type="entry name" value="TFIIB"/>
    <property type="match status" value="2"/>
</dbReference>
<dbReference type="GO" id="GO:0008270">
    <property type="term" value="F:zinc ion binding"/>
    <property type="evidence" value="ECO:0007669"/>
    <property type="project" value="UniProtKB-KW"/>
</dbReference>